<evidence type="ECO:0000313" key="3">
    <source>
        <dbReference type="Proteomes" id="UP000011087"/>
    </source>
</evidence>
<dbReference type="Proteomes" id="UP000011087">
    <property type="component" value="Unassembled WGS sequence"/>
</dbReference>
<protein>
    <submittedName>
        <fullName evidence="1 2">Uncharacterized protein</fullName>
    </submittedName>
</protein>
<dbReference type="GeneID" id="17292083"/>
<dbReference type="AlphaFoldDB" id="L1IHS6"/>
<dbReference type="EnsemblProtists" id="EKX35360">
    <property type="protein sequence ID" value="EKX35360"/>
    <property type="gene ID" value="GUITHDRAFT_46905"/>
</dbReference>
<dbReference type="HOGENOM" id="CLU_105295_1_0_1"/>
<keyword evidence="3" id="KW-1185">Reference proteome</keyword>
<organism evidence="1">
    <name type="scientific">Guillardia theta (strain CCMP2712)</name>
    <name type="common">Cryptophyte</name>
    <dbReference type="NCBI Taxonomy" id="905079"/>
    <lineage>
        <taxon>Eukaryota</taxon>
        <taxon>Cryptophyceae</taxon>
        <taxon>Pyrenomonadales</taxon>
        <taxon>Geminigeraceae</taxon>
        <taxon>Guillardia</taxon>
    </lineage>
</organism>
<dbReference type="RefSeq" id="XP_005822340.1">
    <property type="nucleotide sequence ID" value="XM_005822283.1"/>
</dbReference>
<reference evidence="3" key="2">
    <citation type="submission" date="2012-11" db="EMBL/GenBank/DDBJ databases">
        <authorList>
            <person name="Kuo A."/>
            <person name="Curtis B.A."/>
            <person name="Tanifuji G."/>
            <person name="Burki F."/>
            <person name="Gruber A."/>
            <person name="Irimia M."/>
            <person name="Maruyama S."/>
            <person name="Arias M.C."/>
            <person name="Ball S.G."/>
            <person name="Gile G.H."/>
            <person name="Hirakawa Y."/>
            <person name="Hopkins J.F."/>
            <person name="Rensing S.A."/>
            <person name="Schmutz J."/>
            <person name="Symeonidi A."/>
            <person name="Elias M."/>
            <person name="Eveleigh R.J."/>
            <person name="Herman E.K."/>
            <person name="Klute M.J."/>
            <person name="Nakayama T."/>
            <person name="Obornik M."/>
            <person name="Reyes-Prieto A."/>
            <person name="Armbrust E.V."/>
            <person name="Aves S.J."/>
            <person name="Beiko R.G."/>
            <person name="Coutinho P."/>
            <person name="Dacks J.B."/>
            <person name="Durnford D.G."/>
            <person name="Fast N.M."/>
            <person name="Green B.R."/>
            <person name="Grisdale C."/>
            <person name="Hempe F."/>
            <person name="Henrissat B."/>
            <person name="Hoppner M.P."/>
            <person name="Ishida K.-I."/>
            <person name="Kim E."/>
            <person name="Koreny L."/>
            <person name="Kroth P.G."/>
            <person name="Liu Y."/>
            <person name="Malik S.-B."/>
            <person name="Maier U.G."/>
            <person name="McRose D."/>
            <person name="Mock T."/>
            <person name="Neilson J.A."/>
            <person name="Onodera N.T."/>
            <person name="Poole A.M."/>
            <person name="Pritham E.J."/>
            <person name="Richards T.A."/>
            <person name="Rocap G."/>
            <person name="Roy S.W."/>
            <person name="Sarai C."/>
            <person name="Schaack S."/>
            <person name="Shirato S."/>
            <person name="Slamovits C.H."/>
            <person name="Spencer D.F."/>
            <person name="Suzuki S."/>
            <person name="Worden A.Z."/>
            <person name="Zauner S."/>
            <person name="Barry K."/>
            <person name="Bell C."/>
            <person name="Bharti A.K."/>
            <person name="Crow J.A."/>
            <person name="Grimwood J."/>
            <person name="Kramer R."/>
            <person name="Lindquist E."/>
            <person name="Lucas S."/>
            <person name="Salamov A."/>
            <person name="McFadden G.I."/>
            <person name="Lane C.E."/>
            <person name="Keeling P.J."/>
            <person name="Gray M.W."/>
            <person name="Grigoriev I.V."/>
            <person name="Archibald J.M."/>
        </authorList>
    </citation>
    <scope>NUCLEOTIDE SEQUENCE</scope>
    <source>
        <strain evidence="3">CCMP2712</strain>
    </source>
</reference>
<reference evidence="1 3" key="1">
    <citation type="journal article" date="2012" name="Nature">
        <title>Algal genomes reveal evolutionary mosaicism and the fate of nucleomorphs.</title>
        <authorList>
            <consortium name="DOE Joint Genome Institute"/>
            <person name="Curtis B.A."/>
            <person name="Tanifuji G."/>
            <person name="Burki F."/>
            <person name="Gruber A."/>
            <person name="Irimia M."/>
            <person name="Maruyama S."/>
            <person name="Arias M.C."/>
            <person name="Ball S.G."/>
            <person name="Gile G.H."/>
            <person name="Hirakawa Y."/>
            <person name="Hopkins J.F."/>
            <person name="Kuo A."/>
            <person name="Rensing S.A."/>
            <person name="Schmutz J."/>
            <person name="Symeonidi A."/>
            <person name="Elias M."/>
            <person name="Eveleigh R.J."/>
            <person name="Herman E.K."/>
            <person name="Klute M.J."/>
            <person name="Nakayama T."/>
            <person name="Obornik M."/>
            <person name="Reyes-Prieto A."/>
            <person name="Armbrust E.V."/>
            <person name="Aves S.J."/>
            <person name="Beiko R.G."/>
            <person name="Coutinho P."/>
            <person name="Dacks J.B."/>
            <person name="Durnford D.G."/>
            <person name="Fast N.M."/>
            <person name="Green B.R."/>
            <person name="Grisdale C.J."/>
            <person name="Hempel F."/>
            <person name="Henrissat B."/>
            <person name="Hoppner M.P."/>
            <person name="Ishida K."/>
            <person name="Kim E."/>
            <person name="Koreny L."/>
            <person name="Kroth P.G."/>
            <person name="Liu Y."/>
            <person name="Malik S.B."/>
            <person name="Maier U.G."/>
            <person name="McRose D."/>
            <person name="Mock T."/>
            <person name="Neilson J.A."/>
            <person name="Onodera N.T."/>
            <person name="Poole A.M."/>
            <person name="Pritham E.J."/>
            <person name="Richards T.A."/>
            <person name="Rocap G."/>
            <person name="Roy S.W."/>
            <person name="Sarai C."/>
            <person name="Schaack S."/>
            <person name="Shirato S."/>
            <person name="Slamovits C.H."/>
            <person name="Spencer D.F."/>
            <person name="Suzuki S."/>
            <person name="Worden A.Z."/>
            <person name="Zauner S."/>
            <person name="Barry K."/>
            <person name="Bell C."/>
            <person name="Bharti A.K."/>
            <person name="Crow J.A."/>
            <person name="Grimwood J."/>
            <person name="Kramer R."/>
            <person name="Lindquist E."/>
            <person name="Lucas S."/>
            <person name="Salamov A."/>
            <person name="McFadden G.I."/>
            <person name="Lane C.E."/>
            <person name="Keeling P.J."/>
            <person name="Gray M.W."/>
            <person name="Grigoriev I.V."/>
            <person name="Archibald J.M."/>
        </authorList>
    </citation>
    <scope>NUCLEOTIDE SEQUENCE</scope>
    <source>
        <strain evidence="1 3">CCMP2712</strain>
    </source>
</reference>
<evidence type="ECO:0000313" key="1">
    <source>
        <dbReference type="EMBL" id="EKX35360.1"/>
    </source>
</evidence>
<dbReference type="PaxDb" id="55529-EKX35360"/>
<sequence length="115" mass="12738">MCWDEDHLQIFFSHSKTGQTTGGRPGDPRRVYANPTCPEICPILALGIYLLCYLPDRTILFPGRSQSKRFLQIFSKILSPPEDRQRARSIGNDFGSASFSKGAAEYCSVGSTHGP</sequence>
<evidence type="ECO:0000313" key="2">
    <source>
        <dbReference type="EnsemblProtists" id="EKX35360"/>
    </source>
</evidence>
<feature type="non-terminal residue" evidence="1">
    <location>
        <position position="115"/>
    </location>
</feature>
<dbReference type="KEGG" id="gtt:GUITHDRAFT_46905"/>
<dbReference type="STRING" id="905079.L1IHS6"/>
<gene>
    <name evidence="1" type="ORF">GUITHDRAFT_46905</name>
</gene>
<proteinExistence type="predicted"/>
<name>L1IHS6_GUITC</name>
<accession>L1IHS6</accession>
<dbReference type="EMBL" id="JH993092">
    <property type="protein sequence ID" value="EKX35360.1"/>
    <property type="molecule type" value="Genomic_DNA"/>
</dbReference>
<reference evidence="2" key="3">
    <citation type="submission" date="2016-03" db="UniProtKB">
        <authorList>
            <consortium name="EnsemblProtists"/>
        </authorList>
    </citation>
    <scope>IDENTIFICATION</scope>
</reference>